<dbReference type="EMBL" id="RPOK01000002">
    <property type="protein sequence ID" value="RPJ67363.1"/>
    <property type="molecule type" value="Genomic_DNA"/>
</dbReference>
<proteinExistence type="inferred from homology"/>
<dbReference type="Proteomes" id="UP000275281">
    <property type="component" value="Unassembled WGS sequence"/>
</dbReference>
<comment type="caution">
    <text evidence="3">The sequence shown here is derived from an EMBL/GenBank/DDBJ whole genome shotgun (WGS) entry which is preliminary data.</text>
</comment>
<name>A0A3N5Y2S5_9ALTE</name>
<evidence type="ECO:0000256" key="2">
    <source>
        <dbReference type="ARBA" id="ARBA00093628"/>
    </source>
</evidence>
<keyword evidence="4" id="KW-1185">Reference proteome</keyword>
<sequence length="123" mass="13902">MVQIAMNGFRQTSKTFLDAKNYPRGFKKSGDFSIAESDILSQLGVTLEGLSNGSLQPESEEELRLVSVLQGQAEAESKVEKTWLKYKKLTLTPRKFYTLYSSNRSVTTDDDFEEDTVLDYDDA</sequence>
<dbReference type="AlphaFoldDB" id="A0A3N5Y2S5"/>
<accession>A0A3N5Y2S5</accession>
<evidence type="ECO:0000313" key="3">
    <source>
        <dbReference type="EMBL" id="RPJ67363.1"/>
    </source>
</evidence>
<reference evidence="3 4" key="1">
    <citation type="submission" date="2018-11" db="EMBL/GenBank/DDBJ databases">
        <authorList>
            <person name="Ye M.-Q."/>
            <person name="Du Z.-J."/>
        </authorList>
    </citation>
    <scope>NUCLEOTIDE SEQUENCE [LARGE SCALE GENOMIC DNA]</scope>
    <source>
        <strain evidence="3 4">U0105</strain>
    </source>
</reference>
<gene>
    <name evidence="3" type="ORF">DRW07_07495</name>
</gene>
<dbReference type="OrthoDB" id="6400110at2"/>
<comment type="similarity">
    <text evidence="1">Belongs to the MaoP family.</text>
</comment>
<protein>
    <recommendedName>
        <fullName evidence="2">Macrodomain Ori protein</fullName>
    </recommendedName>
</protein>
<dbReference type="Pfam" id="PF04219">
    <property type="entry name" value="DUF413"/>
    <property type="match status" value="1"/>
</dbReference>
<evidence type="ECO:0000256" key="1">
    <source>
        <dbReference type="ARBA" id="ARBA00093464"/>
    </source>
</evidence>
<organism evidence="3 4">
    <name type="scientific">Alteromonas sediminis</name>
    <dbReference type="NCBI Taxonomy" id="2259342"/>
    <lineage>
        <taxon>Bacteria</taxon>
        <taxon>Pseudomonadati</taxon>
        <taxon>Pseudomonadota</taxon>
        <taxon>Gammaproteobacteria</taxon>
        <taxon>Alteromonadales</taxon>
        <taxon>Alteromonadaceae</taxon>
        <taxon>Alteromonas/Salinimonas group</taxon>
        <taxon>Alteromonas</taxon>
    </lineage>
</organism>
<evidence type="ECO:0000313" key="4">
    <source>
        <dbReference type="Proteomes" id="UP000275281"/>
    </source>
</evidence>
<dbReference type="InterPro" id="IPR007335">
    <property type="entry name" value="DUF413"/>
</dbReference>